<dbReference type="Pfam" id="PF01355">
    <property type="entry name" value="HIPIP"/>
    <property type="match status" value="1"/>
</dbReference>
<keyword evidence="1 7" id="KW-0813">Transport</keyword>
<evidence type="ECO:0000256" key="4">
    <source>
        <dbReference type="ARBA" id="ARBA00022982"/>
    </source>
</evidence>
<dbReference type="Gene3D" id="4.10.490.10">
    <property type="entry name" value="High potential iron-sulphur protein"/>
    <property type="match status" value="1"/>
</dbReference>
<name>A0A238D5X6_THIDL</name>
<dbReference type="InterPro" id="IPR036369">
    <property type="entry name" value="HIPIP_sf"/>
</dbReference>
<evidence type="ECO:0000256" key="6">
    <source>
        <dbReference type="ARBA" id="ARBA00023014"/>
    </source>
</evidence>
<dbReference type="GO" id="GO:0051539">
    <property type="term" value="F:4 iron, 4 sulfur cluster binding"/>
    <property type="evidence" value="ECO:0007669"/>
    <property type="project" value="UniProtKB-KW"/>
</dbReference>
<comment type="function">
    <text evidence="7">Specific class of high-redox-potential 4Fe-4S ferredoxins. Functions in anaerobic electron transport in most purple and in some other photosynthetic bacteria and in at least one genus (Paracoccus) of halophilic, denitrifying bacteria.</text>
</comment>
<evidence type="ECO:0000256" key="1">
    <source>
        <dbReference type="ARBA" id="ARBA00022448"/>
    </source>
</evidence>
<keyword evidence="6 7" id="KW-0411">Iron-sulfur</keyword>
<organism evidence="9 10">
    <name type="scientific">Thiomonas delicata</name>
    <name type="common">Thiomonas cuprina</name>
    <dbReference type="NCBI Taxonomy" id="364030"/>
    <lineage>
        <taxon>Bacteria</taxon>
        <taxon>Pseudomonadati</taxon>
        <taxon>Pseudomonadota</taxon>
        <taxon>Betaproteobacteria</taxon>
        <taxon>Burkholderiales</taxon>
        <taxon>Thiomonas</taxon>
    </lineage>
</organism>
<keyword evidence="2 7" id="KW-0004">4Fe-4S</keyword>
<evidence type="ECO:0000313" key="10">
    <source>
        <dbReference type="Proteomes" id="UP000214566"/>
    </source>
</evidence>
<feature type="domain" description="High potential iron-sulfur proteins family profile" evidence="8">
    <location>
        <begin position="35"/>
        <end position="100"/>
    </location>
</feature>
<evidence type="ECO:0000256" key="5">
    <source>
        <dbReference type="ARBA" id="ARBA00023004"/>
    </source>
</evidence>
<dbReference type="GO" id="GO:0009055">
    <property type="term" value="F:electron transfer activity"/>
    <property type="evidence" value="ECO:0007669"/>
    <property type="project" value="InterPro"/>
</dbReference>
<dbReference type="InterPro" id="IPR006311">
    <property type="entry name" value="TAT_signal"/>
</dbReference>
<dbReference type="OrthoDB" id="5334781at2"/>
<dbReference type="GO" id="GO:0046872">
    <property type="term" value="F:metal ion binding"/>
    <property type="evidence" value="ECO:0007669"/>
    <property type="project" value="UniProtKB-KW"/>
</dbReference>
<keyword evidence="4 7" id="KW-0249">Electron transport</keyword>
<evidence type="ECO:0000256" key="7">
    <source>
        <dbReference type="RuleBase" id="RU000620"/>
    </source>
</evidence>
<dbReference type="SUPFAM" id="SSF57652">
    <property type="entry name" value="HIPIP (high potential iron protein)"/>
    <property type="match status" value="1"/>
</dbReference>
<dbReference type="AlphaFoldDB" id="A0A238D5X6"/>
<protein>
    <recommendedName>
        <fullName evidence="7">High-potential iron-sulfur protein</fullName>
        <shortName evidence="7">HiPIP</shortName>
    </recommendedName>
</protein>
<sequence length="100" mass="10841">MKPTVPHPQTDNPQRRTFLRGGGLFLAVLATDAMPANHQARAEDGMLSQASVHYQKKPHEGQKCSDCAYFIPGKTPPGTGSCRLVAGTIDPNGWCMRFSS</sequence>
<reference evidence="9 10" key="1">
    <citation type="submission" date="2016-06" db="EMBL/GenBank/DDBJ databases">
        <authorList>
            <person name="Kjaerup R.B."/>
            <person name="Dalgaard T.S."/>
            <person name="Juul-Madsen H.R."/>
        </authorList>
    </citation>
    <scope>NUCLEOTIDE SEQUENCE [LARGE SCALE GENOMIC DNA]</scope>
    <source>
        <strain evidence="9 10">DSM 16361</strain>
    </source>
</reference>
<dbReference type="PROSITE" id="PS51318">
    <property type="entry name" value="TAT"/>
    <property type="match status" value="1"/>
</dbReference>
<comment type="subunit">
    <text evidence="7">Homodimer.</text>
</comment>
<evidence type="ECO:0000256" key="2">
    <source>
        <dbReference type="ARBA" id="ARBA00022485"/>
    </source>
</evidence>
<keyword evidence="10" id="KW-1185">Reference proteome</keyword>
<dbReference type="GO" id="GO:0019646">
    <property type="term" value="P:aerobic electron transport chain"/>
    <property type="evidence" value="ECO:0007669"/>
    <property type="project" value="InterPro"/>
</dbReference>
<dbReference type="PROSITE" id="PS51373">
    <property type="entry name" value="HIPIP"/>
    <property type="match status" value="1"/>
</dbReference>
<keyword evidence="5 7" id="KW-0408">Iron</keyword>
<keyword evidence="3 7" id="KW-0479">Metal-binding</keyword>
<gene>
    <name evidence="9" type="primary">iro</name>
    <name evidence="9" type="ORF">THIARS_70337</name>
</gene>
<dbReference type="InterPro" id="IPR000170">
    <property type="entry name" value="High_potential_FeS_prot"/>
</dbReference>
<accession>A0A238D5X6</accession>
<dbReference type="Proteomes" id="UP000214566">
    <property type="component" value="Unassembled WGS sequence"/>
</dbReference>
<proteinExistence type="inferred from homology"/>
<comment type="similarity">
    <text evidence="7">Belongs to the high-potential iron-sulfur protein (HiPIP) family.</text>
</comment>
<evidence type="ECO:0000259" key="8">
    <source>
        <dbReference type="PROSITE" id="PS51373"/>
    </source>
</evidence>
<evidence type="ECO:0000256" key="3">
    <source>
        <dbReference type="ARBA" id="ARBA00022723"/>
    </source>
</evidence>
<dbReference type="RefSeq" id="WP_094161016.1">
    <property type="nucleotide sequence ID" value="NZ_LT592171.1"/>
</dbReference>
<evidence type="ECO:0000313" key="9">
    <source>
        <dbReference type="EMBL" id="SBP88717.1"/>
    </source>
</evidence>
<dbReference type="EMBL" id="FLMQ01000056">
    <property type="protein sequence ID" value="SBP88717.1"/>
    <property type="molecule type" value="Genomic_DNA"/>
</dbReference>